<reference evidence="3 4" key="1">
    <citation type="journal article" date="2022" name="bioRxiv">
        <title>Genomics of Preaxostyla Flagellates Illuminates Evolutionary Transitions and the Path Towards Mitochondrial Loss.</title>
        <authorList>
            <person name="Novak L.V.F."/>
            <person name="Treitli S.C."/>
            <person name="Pyrih J."/>
            <person name="Halakuc P."/>
            <person name="Pipaliya S.V."/>
            <person name="Vacek V."/>
            <person name="Brzon O."/>
            <person name="Soukal P."/>
            <person name="Eme L."/>
            <person name="Dacks J.B."/>
            <person name="Karnkowska A."/>
            <person name="Elias M."/>
            <person name="Hampl V."/>
        </authorList>
    </citation>
    <scope>NUCLEOTIDE SEQUENCE [LARGE SCALE GENOMIC DNA]</scope>
    <source>
        <strain evidence="3">NAU3</strain>
        <tissue evidence="3">Gut</tissue>
    </source>
</reference>
<feature type="coiled-coil region" evidence="1">
    <location>
        <begin position="246"/>
        <end position="301"/>
    </location>
</feature>
<feature type="compositionally biased region" description="Basic and acidic residues" evidence="2">
    <location>
        <begin position="183"/>
        <end position="195"/>
    </location>
</feature>
<keyword evidence="1" id="KW-0175">Coiled coil</keyword>
<evidence type="ECO:0000313" key="4">
    <source>
        <dbReference type="Proteomes" id="UP001281761"/>
    </source>
</evidence>
<feature type="region of interest" description="Disordered" evidence="2">
    <location>
        <begin position="142"/>
        <end position="232"/>
    </location>
</feature>
<comment type="caution">
    <text evidence="3">The sequence shown here is derived from an EMBL/GenBank/DDBJ whole genome shotgun (WGS) entry which is preliminary data.</text>
</comment>
<keyword evidence="4" id="KW-1185">Reference proteome</keyword>
<dbReference type="EMBL" id="JARBJD010000039">
    <property type="protein sequence ID" value="KAK2958262.1"/>
    <property type="molecule type" value="Genomic_DNA"/>
</dbReference>
<name>A0ABQ9Y3E5_9EUKA</name>
<dbReference type="Proteomes" id="UP001281761">
    <property type="component" value="Unassembled WGS sequence"/>
</dbReference>
<proteinExistence type="predicted"/>
<evidence type="ECO:0000256" key="1">
    <source>
        <dbReference type="SAM" id="Coils"/>
    </source>
</evidence>
<accession>A0ABQ9Y3E5</accession>
<feature type="compositionally biased region" description="Acidic residues" evidence="2">
    <location>
        <begin position="154"/>
        <end position="177"/>
    </location>
</feature>
<gene>
    <name evidence="3" type="ORF">BLNAU_6749</name>
</gene>
<evidence type="ECO:0000313" key="3">
    <source>
        <dbReference type="EMBL" id="KAK2958262.1"/>
    </source>
</evidence>
<sequence length="319" mass="35975">MTSTSNEEEFDLEQSINLILKHIETAQSNYQDQKITALQYSSALSRIKDTLDKFIIGNNEQLTEIQKQLSEMAVLASSIEQKRTENPNDPQLELVTQQVTLLIQHRTLEAEKINNYLPLLQKLSANLNQQYQNSLTLASISGKQGAGGIQNPNSEDDDDQEDQAEDEEEISEEEDDSSAGSTHSHDQEPRDHPDSPRYSNRRPPSLSDPSAPTILPPVNADVFPSSPHHPTPGQLNKVQRPFSQSNEHLTSQIVDVMSRVQFLEQEVAVYAERVRSLGEINAQTEREIQTMRRELGEATKREKNNMAIINKLIELLQAQ</sequence>
<organism evidence="3 4">
    <name type="scientific">Blattamonas nauphoetae</name>
    <dbReference type="NCBI Taxonomy" id="2049346"/>
    <lineage>
        <taxon>Eukaryota</taxon>
        <taxon>Metamonada</taxon>
        <taxon>Preaxostyla</taxon>
        <taxon>Oxymonadida</taxon>
        <taxon>Blattamonas</taxon>
    </lineage>
</organism>
<evidence type="ECO:0000256" key="2">
    <source>
        <dbReference type="SAM" id="MobiDB-lite"/>
    </source>
</evidence>
<protein>
    <submittedName>
        <fullName evidence="3">Uncharacterized protein</fullName>
    </submittedName>
</protein>